<dbReference type="PANTHER" id="PTHR43415">
    <property type="entry name" value="SPERMIDINE N(1)-ACETYLTRANSFERASE"/>
    <property type="match status" value="1"/>
</dbReference>
<dbReference type="PROSITE" id="PS51186">
    <property type="entry name" value="GNAT"/>
    <property type="match status" value="1"/>
</dbReference>
<keyword evidence="2" id="KW-0808">Transferase</keyword>
<feature type="domain" description="N-acetyltransferase" evidence="1">
    <location>
        <begin position="8"/>
        <end position="167"/>
    </location>
</feature>
<dbReference type="AlphaFoldDB" id="A0A4V2QCX7"/>
<reference evidence="2 3" key="1">
    <citation type="submission" date="2019-03" db="EMBL/GenBank/DDBJ databases">
        <title>Genomic Encyclopedia of Type Strains, Phase IV (KMG-IV): sequencing the most valuable type-strain genomes for metagenomic binning, comparative biology and taxonomic classification.</title>
        <authorList>
            <person name="Goeker M."/>
        </authorList>
    </citation>
    <scope>NUCLEOTIDE SEQUENCE [LARGE SCALE GENOMIC DNA]</scope>
    <source>
        <strain evidence="2 3">LX-B</strain>
    </source>
</reference>
<evidence type="ECO:0000313" key="2">
    <source>
        <dbReference type="EMBL" id="TCL62097.1"/>
    </source>
</evidence>
<evidence type="ECO:0000313" key="3">
    <source>
        <dbReference type="Proteomes" id="UP000295008"/>
    </source>
</evidence>
<dbReference type="Proteomes" id="UP000295008">
    <property type="component" value="Unassembled WGS sequence"/>
</dbReference>
<dbReference type="GO" id="GO:0016747">
    <property type="term" value="F:acyltransferase activity, transferring groups other than amino-acyl groups"/>
    <property type="evidence" value="ECO:0007669"/>
    <property type="project" value="InterPro"/>
</dbReference>
<dbReference type="InterPro" id="IPR000182">
    <property type="entry name" value="GNAT_dom"/>
</dbReference>
<organism evidence="2 3">
    <name type="scientific">Hydrogenispora ethanolica</name>
    <dbReference type="NCBI Taxonomy" id="1082276"/>
    <lineage>
        <taxon>Bacteria</taxon>
        <taxon>Bacillati</taxon>
        <taxon>Bacillota</taxon>
        <taxon>Hydrogenispora</taxon>
    </lineage>
</organism>
<dbReference type="Gene3D" id="3.40.630.30">
    <property type="match status" value="1"/>
</dbReference>
<accession>A0A4V2QCX7</accession>
<dbReference type="InterPro" id="IPR016181">
    <property type="entry name" value="Acyl_CoA_acyltransferase"/>
</dbReference>
<keyword evidence="3" id="KW-1185">Reference proteome</keyword>
<dbReference type="RefSeq" id="WP_165908143.1">
    <property type="nucleotide sequence ID" value="NZ_SLUN01000028.1"/>
</dbReference>
<comment type="caution">
    <text evidence="2">The sequence shown here is derived from an EMBL/GenBank/DDBJ whole genome shotgun (WGS) entry which is preliminary data.</text>
</comment>
<evidence type="ECO:0000259" key="1">
    <source>
        <dbReference type="PROSITE" id="PS51186"/>
    </source>
</evidence>
<dbReference type="Pfam" id="PF13302">
    <property type="entry name" value="Acetyltransf_3"/>
    <property type="match status" value="1"/>
</dbReference>
<proteinExistence type="predicted"/>
<dbReference type="EMBL" id="SLUN01000028">
    <property type="protein sequence ID" value="TCL62097.1"/>
    <property type="molecule type" value="Genomic_DNA"/>
</dbReference>
<sequence length="179" mass="21029">MELSGTKIRLRPLAIKDLATMAQWNCDPELQSFVDCDLPSDPQQLERWYHANVPDRNYQIFAMETLAGELIGDMELDHICWNKREAELRIRIGDRRYWGQGLGSQAIQLMLNYTMGERGFNRIYLRVYEFNERAIHCYLKNGFQQIGILQRRRSDWKNIILMEIKRQKFIGAAACQQAG</sequence>
<dbReference type="PANTHER" id="PTHR43415:SF3">
    <property type="entry name" value="GNAT-FAMILY ACETYLTRANSFERASE"/>
    <property type="match status" value="1"/>
</dbReference>
<dbReference type="SUPFAM" id="SSF55729">
    <property type="entry name" value="Acyl-CoA N-acyltransferases (Nat)"/>
    <property type="match status" value="1"/>
</dbReference>
<protein>
    <submittedName>
        <fullName evidence="2">RimJ/RimL family protein N-acetyltransferase</fullName>
    </submittedName>
</protein>
<name>A0A4V2QCX7_HYDET</name>
<gene>
    <name evidence="2" type="ORF">EDC14_102854</name>
</gene>